<name>A0A8K0KTF4_9PEZI</name>
<comment type="caution">
    <text evidence="3">The sequence shown here is derived from an EMBL/GenBank/DDBJ whole genome shotgun (WGS) entry which is preliminary data.</text>
</comment>
<dbReference type="PROSITE" id="PS50097">
    <property type="entry name" value="BTB"/>
    <property type="match status" value="1"/>
</dbReference>
<dbReference type="SUPFAM" id="SSF54695">
    <property type="entry name" value="POZ domain"/>
    <property type="match status" value="1"/>
</dbReference>
<evidence type="ECO:0000256" key="1">
    <source>
        <dbReference type="SAM" id="MobiDB-lite"/>
    </source>
</evidence>
<accession>A0A8K0KTF4</accession>
<dbReference type="InterPro" id="IPR011333">
    <property type="entry name" value="SKP1/BTB/POZ_sf"/>
</dbReference>
<protein>
    <recommendedName>
        <fullName evidence="2">BTB domain-containing protein</fullName>
    </recommendedName>
</protein>
<feature type="region of interest" description="Disordered" evidence="1">
    <location>
        <begin position="239"/>
        <end position="263"/>
    </location>
</feature>
<dbReference type="Proteomes" id="UP000809789">
    <property type="component" value="Unassembled WGS sequence"/>
</dbReference>
<dbReference type="Gene3D" id="3.30.710.10">
    <property type="entry name" value="Potassium Channel Kv1.1, Chain A"/>
    <property type="match status" value="1"/>
</dbReference>
<reference evidence="3" key="1">
    <citation type="submission" date="2021-07" db="EMBL/GenBank/DDBJ databases">
        <title>Elsinoe batatas strain:CRI-CJ2 Genome sequencing and assembly.</title>
        <authorList>
            <person name="Huang L."/>
        </authorList>
    </citation>
    <scope>NUCLEOTIDE SEQUENCE</scope>
    <source>
        <strain evidence="3">CRI-CJ2</strain>
    </source>
</reference>
<dbReference type="Pfam" id="PF00651">
    <property type="entry name" value="BTB"/>
    <property type="match status" value="1"/>
</dbReference>
<keyword evidence="4" id="KW-1185">Reference proteome</keyword>
<dbReference type="OrthoDB" id="6359816at2759"/>
<evidence type="ECO:0000313" key="3">
    <source>
        <dbReference type="EMBL" id="KAG8622970.1"/>
    </source>
</evidence>
<feature type="compositionally biased region" description="Basic and acidic residues" evidence="1">
    <location>
        <begin position="242"/>
        <end position="263"/>
    </location>
</feature>
<evidence type="ECO:0000313" key="4">
    <source>
        <dbReference type="Proteomes" id="UP000809789"/>
    </source>
</evidence>
<sequence length="263" mass="29578">MASAAETNKDVSWDGNNFHMGSANWMNRSGYDLLMSERFTDCEIKLASESIKLHRFVLAAACPYFNSALSSGFKESSERCIDWTTEEEELVVPLLRFVYGCQYPSLLPNDANLVIHIRLYSFADRILYQPLKVAAASFLLEKSTMGIPTEEIIAVLQTIQEFSLINDKDIYEVAVNCVKNGINELQELPEDRKVSLGFDAPLLAGIMLDLPTEIPARKRFRWSLFNGWGNDKVHVKCMTEGTTERRTGGTTENDHGNDEGNAH</sequence>
<dbReference type="PANTHER" id="PTHR24413">
    <property type="entry name" value="SPECKLE-TYPE POZ PROTEIN"/>
    <property type="match status" value="1"/>
</dbReference>
<dbReference type="CDD" id="cd18186">
    <property type="entry name" value="BTB_POZ_ZBTB_KLHL-like"/>
    <property type="match status" value="1"/>
</dbReference>
<dbReference type="AlphaFoldDB" id="A0A8K0KTF4"/>
<dbReference type="EMBL" id="JAESVG020000010">
    <property type="protein sequence ID" value="KAG8622970.1"/>
    <property type="molecule type" value="Genomic_DNA"/>
</dbReference>
<gene>
    <name evidence="3" type="ORF">KVT40_007946</name>
</gene>
<evidence type="ECO:0000259" key="2">
    <source>
        <dbReference type="PROSITE" id="PS50097"/>
    </source>
</evidence>
<dbReference type="InterPro" id="IPR000210">
    <property type="entry name" value="BTB/POZ_dom"/>
</dbReference>
<feature type="domain" description="BTB" evidence="2">
    <location>
        <begin position="40"/>
        <end position="99"/>
    </location>
</feature>
<proteinExistence type="predicted"/>
<organism evidence="3 4">
    <name type="scientific">Elsinoe batatas</name>
    <dbReference type="NCBI Taxonomy" id="2601811"/>
    <lineage>
        <taxon>Eukaryota</taxon>
        <taxon>Fungi</taxon>
        <taxon>Dikarya</taxon>
        <taxon>Ascomycota</taxon>
        <taxon>Pezizomycotina</taxon>
        <taxon>Dothideomycetes</taxon>
        <taxon>Dothideomycetidae</taxon>
        <taxon>Myriangiales</taxon>
        <taxon>Elsinoaceae</taxon>
        <taxon>Elsinoe</taxon>
    </lineage>
</organism>